<dbReference type="InterPro" id="IPR052515">
    <property type="entry name" value="Gfo/Idh/MocA_Oxidoreductase"/>
</dbReference>
<dbReference type="Gene3D" id="3.30.360.10">
    <property type="entry name" value="Dihydrodipicolinate Reductase, domain 2"/>
    <property type="match status" value="1"/>
</dbReference>
<name>A0A9X4L6Z2_9STAP</name>
<dbReference type="Pfam" id="PF22725">
    <property type="entry name" value="GFO_IDH_MocA_C3"/>
    <property type="match status" value="1"/>
</dbReference>
<evidence type="ECO:0000259" key="2">
    <source>
        <dbReference type="Pfam" id="PF22725"/>
    </source>
</evidence>
<dbReference type="SUPFAM" id="SSF55347">
    <property type="entry name" value="Glyceraldehyde-3-phosphate dehydrogenase-like, C-terminal domain"/>
    <property type="match status" value="1"/>
</dbReference>
<dbReference type="AlphaFoldDB" id="A0A9X4L6Z2"/>
<evidence type="ECO:0000313" key="3">
    <source>
        <dbReference type="EMBL" id="MDG0844944.1"/>
    </source>
</evidence>
<proteinExistence type="predicted"/>
<dbReference type="PANTHER" id="PTHR43249">
    <property type="entry name" value="UDP-N-ACETYL-2-AMINO-2-DEOXY-D-GLUCURONATE OXIDASE"/>
    <property type="match status" value="1"/>
</dbReference>
<accession>A0A9X4L6Z2</accession>
<dbReference type="Pfam" id="PF01408">
    <property type="entry name" value="GFO_IDH_MocA"/>
    <property type="match status" value="1"/>
</dbReference>
<evidence type="ECO:0000313" key="4">
    <source>
        <dbReference type="Proteomes" id="UP001152422"/>
    </source>
</evidence>
<comment type="caution">
    <text evidence="3">The sequence shown here is derived from an EMBL/GenBank/DDBJ whole genome shotgun (WGS) entry which is preliminary data.</text>
</comment>
<gene>
    <name evidence="3" type="ORF">M4L89_01630</name>
</gene>
<dbReference type="Gene3D" id="3.40.50.720">
    <property type="entry name" value="NAD(P)-binding Rossmann-like Domain"/>
    <property type="match status" value="1"/>
</dbReference>
<feature type="domain" description="Gfo/Idh/MocA-like oxidoreductase N-terminal" evidence="1">
    <location>
        <begin position="2"/>
        <end position="109"/>
    </location>
</feature>
<evidence type="ECO:0000259" key="1">
    <source>
        <dbReference type="Pfam" id="PF01408"/>
    </source>
</evidence>
<dbReference type="RefSeq" id="WP_277582786.1">
    <property type="nucleotide sequence ID" value="NZ_JAMBPY010000001.1"/>
</dbReference>
<dbReference type="PANTHER" id="PTHR43249:SF1">
    <property type="entry name" value="D-GLUCOSIDE 3-DEHYDROGENASE"/>
    <property type="match status" value="1"/>
</dbReference>
<dbReference type="EMBL" id="JAMBQA010000001">
    <property type="protein sequence ID" value="MDG0844944.1"/>
    <property type="molecule type" value="Genomic_DNA"/>
</dbReference>
<dbReference type="InterPro" id="IPR000683">
    <property type="entry name" value="Gfo/Idh/MocA-like_OxRdtase_N"/>
</dbReference>
<protein>
    <submittedName>
        <fullName evidence="3">Gfo/Idh/MocA family oxidoreductase</fullName>
    </submittedName>
</protein>
<dbReference type="InterPro" id="IPR055170">
    <property type="entry name" value="GFO_IDH_MocA-like_dom"/>
</dbReference>
<dbReference type="Proteomes" id="UP001152422">
    <property type="component" value="Unassembled WGS sequence"/>
</dbReference>
<feature type="domain" description="GFO/IDH/MocA-like oxidoreductase" evidence="2">
    <location>
        <begin position="126"/>
        <end position="247"/>
    </location>
</feature>
<organism evidence="3 4">
    <name type="scientific">Staphylococcus equorum</name>
    <dbReference type="NCBI Taxonomy" id="246432"/>
    <lineage>
        <taxon>Bacteria</taxon>
        <taxon>Bacillati</taxon>
        <taxon>Bacillota</taxon>
        <taxon>Bacilli</taxon>
        <taxon>Bacillales</taxon>
        <taxon>Staphylococcaceae</taxon>
        <taxon>Staphylococcus</taxon>
    </lineage>
</organism>
<keyword evidence="4" id="KW-1185">Reference proteome</keyword>
<dbReference type="SUPFAM" id="SSF51735">
    <property type="entry name" value="NAD(P)-binding Rossmann-fold domains"/>
    <property type="match status" value="1"/>
</dbReference>
<sequence length="335" mass="37431">MLKIGIVGLGDIAQVHIQAIDDNPEAQLVAVCDENELFKNKVPHAHFYKDLNEMLDAEVLDCVHICLPHYLHLSATTTCVEKGVHVLQEKPLAINAKEGLELVKLERKYPEIKIGICFQNRYNDTFQTLQQIVESGKHGNIIGVKGLVTWFRPEAYYTEKPWRGKMDTAGGGVLINQAIHTLDLMQLLCGKISSIKGNVSQLLDYDIEVEDTAAAHIEFENKANGMFFATNANIGNSSVELQVIFENEKFTIKDNILTLVNEDGYKIQVIEDAKAPKTKSYYGPSHGKLINQFYDCIHYDTQNYVHADDALASIAMIDAIQMSSESNHTVTFASD</sequence>
<dbReference type="GO" id="GO:0000166">
    <property type="term" value="F:nucleotide binding"/>
    <property type="evidence" value="ECO:0007669"/>
    <property type="project" value="InterPro"/>
</dbReference>
<dbReference type="InterPro" id="IPR036291">
    <property type="entry name" value="NAD(P)-bd_dom_sf"/>
</dbReference>
<reference evidence="3" key="1">
    <citation type="submission" date="2022-05" db="EMBL/GenBank/DDBJ databases">
        <title>Comparative genomics of Staphylococcus equorum isolates.</title>
        <authorList>
            <person name="Luelf R.H."/>
        </authorList>
    </citation>
    <scope>NUCLEOTIDE SEQUENCE</scope>
    <source>
        <strain evidence="3">TMW 2.2497</strain>
    </source>
</reference>